<dbReference type="Pfam" id="PF13424">
    <property type="entry name" value="TPR_12"/>
    <property type="match status" value="4"/>
</dbReference>
<dbReference type="Gene3D" id="1.25.40.10">
    <property type="entry name" value="Tetratricopeptide repeat domain"/>
    <property type="match status" value="4"/>
</dbReference>
<dbReference type="GO" id="GO:0043531">
    <property type="term" value="F:ADP binding"/>
    <property type="evidence" value="ECO:0007669"/>
    <property type="project" value="InterPro"/>
</dbReference>
<evidence type="ECO:0000256" key="5">
    <source>
        <dbReference type="ARBA" id="ARBA00022737"/>
    </source>
</evidence>
<dbReference type="STRING" id="1095629.A0A0C9YJ57"/>
<organism evidence="11 12">
    <name type="scientific">Laccaria amethystina LaAM-08-1</name>
    <dbReference type="NCBI Taxonomy" id="1095629"/>
    <lineage>
        <taxon>Eukaryota</taxon>
        <taxon>Fungi</taxon>
        <taxon>Dikarya</taxon>
        <taxon>Basidiomycota</taxon>
        <taxon>Agaricomycotina</taxon>
        <taxon>Agaricomycetes</taxon>
        <taxon>Agaricomycetidae</taxon>
        <taxon>Agaricales</taxon>
        <taxon>Agaricineae</taxon>
        <taxon>Hydnangiaceae</taxon>
        <taxon>Laccaria</taxon>
    </lineage>
</organism>
<dbReference type="PANTHER" id="PTHR45783:SF3">
    <property type="entry name" value="KINESIN LIGHT CHAIN"/>
    <property type="match status" value="1"/>
</dbReference>
<reference evidence="12" key="2">
    <citation type="submission" date="2015-01" db="EMBL/GenBank/DDBJ databases">
        <title>Evolutionary Origins and Diversification of the Mycorrhizal Mutualists.</title>
        <authorList>
            <consortium name="DOE Joint Genome Institute"/>
            <consortium name="Mycorrhizal Genomics Consortium"/>
            <person name="Kohler A."/>
            <person name="Kuo A."/>
            <person name="Nagy L.G."/>
            <person name="Floudas D."/>
            <person name="Copeland A."/>
            <person name="Barry K.W."/>
            <person name="Cichocki N."/>
            <person name="Veneault-Fourrey C."/>
            <person name="LaButti K."/>
            <person name="Lindquist E.A."/>
            <person name="Lipzen A."/>
            <person name="Lundell T."/>
            <person name="Morin E."/>
            <person name="Murat C."/>
            <person name="Riley R."/>
            <person name="Ohm R."/>
            <person name="Sun H."/>
            <person name="Tunlid A."/>
            <person name="Henrissat B."/>
            <person name="Grigoriev I.V."/>
            <person name="Hibbett D.S."/>
            <person name="Martin F."/>
        </authorList>
    </citation>
    <scope>NUCLEOTIDE SEQUENCE [LARGE SCALE GENOMIC DNA]</scope>
    <source>
        <strain evidence="12">LaAM-08-1</strain>
    </source>
</reference>
<evidence type="ECO:0000256" key="8">
    <source>
        <dbReference type="ARBA" id="ARBA00023175"/>
    </source>
</evidence>
<evidence type="ECO:0000256" key="1">
    <source>
        <dbReference type="ARBA" id="ARBA00004245"/>
    </source>
</evidence>
<dbReference type="InterPro" id="IPR002182">
    <property type="entry name" value="NB-ARC"/>
</dbReference>
<evidence type="ECO:0000256" key="7">
    <source>
        <dbReference type="ARBA" id="ARBA00023054"/>
    </source>
</evidence>
<dbReference type="SUPFAM" id="SSF48452">
    <property type="entry name" value="TPR-like"/>
    <property type="match status" value="4"/>
</dbReference>
<dbReference type="InterPro" id="IPR011990">
    <property type="entry name" value="TPR-like_helical_dom_sf"/>
</dbReference>
<evidence type="ECO:0000313" key="12">
    <source>
        <dbReference type="Proteomes" id="UP000054477"/>
    </source>
</evidence>
<name>A0A0C9YJ57_9AGAR</name>
<dbReference type="Gene3D" id="3.40.50.300">
    <property type="entry name" value="P-loop containing nucleotide triphosphate hydrolases"/>
    <property type="match status" value="1"/>
</dbReference>
<dbReference type="InterPro" id="IPR027417">
    <property type="entry name" value="P-loop_NTPase"/>
</dbReference>
<dbReference type="InterPro" id="IPR019734">
    <property type="entry name" value="TPR_rpt"/>
</dbReference>
<dbReference type="GO" id="GO:0005737">
    <property type="term" value="C:cytoplasm"/>
    <property type="evidence" value="ECO:0007669"/>
    <property type="project" value="TreeGrafter"/>
</dbReference>
<evidence type="ECO:0000256" key="3">
    <source>
        <dbReference type="ARBA" id="ARBA00022490"/>
    </source>
</evidence>
<dbReference type="HOGENOM" id="CLU_000288_125_8_1"/>
<dbReference type="SMART" id="SM00028">
    <property type="entry name" value="TPR"/>
    <property type="match status" value="12"/>
</dbReference>
<sequence>MSGASVLAGAHHFVASNNTFHTANTVSRMIITVDRGQMNIQNNNYGNRTTSDGVIPLMPNPSNRFTGRTEVIAKLKKHFSTNTSDPAQKRKFFLLHGMGGIGKTQICLKFIEEMSDCFSSVFWIDASSVGTITQGLKGICNLPAAQSSGLDGSLESALHWIGLLKDNYVMVFDNADVLSPAELEVYLPPGRGGNVLITSRNSTMRNLTLPENSLEVTEMEENDAIELLLKASYLDPSSMEFQAEASNIVKELFYLPLAIDQAGAYITSGATTIGDYLVKYSDHRKTLLSHSEFTGASKYNRSVYGTWELSYQEIQKRAESDDPHKANATNSAMLLLSLFPFFHHDGITEEIFSYAALQKDEEVSSPALPIASSILDQRLLTLNKTGAWDNFIFREGLRILLFFSLIKKAPSDGVYAMHPLVHAWGRDRMTLYERERCCLMAYVTLSCSLRWDGSQPYRFHRVLVTHVRANMEYSKSGSSKDIIGYLDDAYAKFGELLQKQGYAKEAEILQIKVLDTRNEILGVEHPDIIRAMANLASTKRDLGKYTEAEKLEIQVLDARNRVLGVEHPDTIKAMANLATTCRNLGKYTKAEKLDTQVLDARNRILELEHPDTITAMANLAATYQQLGKYTEAEKLEILVLNARNRILEVEHPDTIRAMANLASTYQNLGKYTEAEKLDIQVLDARNRVLGVEHPDTIEAKANLAAIYQNLGKYIEAEKLEIQVLDATSRILGVEHPDTIRAMANLASTHGNLGKHAEAEKLEIQVLGARNRILGVEHPDTINAMANLAATCYCLEKHTEAEKLEILVLDARKRILGVEHPDTIDAIANLAATYYCLGKYTEAEKWEIQVLDARNRILGVEHPDTIRAVGNLAATYRSLGKHIDAEKLEMQVLDARNRILGVEHPDTIKAMANLAATYEGLGKYAKAEKLEVQVLDARNRILGVEHPDTIDAMANLAATYYYLKKYTEAEKLEVLVLDARNRILGGEHPDTIKAMTNLAATYGCLGKYTRVEKLEIQVLDVRSRLIGVEHPNTIRAMENLALTCRSLAKYAEAEKLETQAYELKNRVPGAESPYRITTMANIQEAQNIQVLDTSSTVPGEGNLHSTQVALNHPVQAVCPDTTVNPEKKGMYFGNFCLDPL</sequence>
<dbReference type="Proteomes" id="UP000054477">
    <property type="component" value="Unassembled WGS sequence"/>
</dbReference>
<dbReference type="SUPFAM" id="SSF52540">
    <property type="entry name" value="P-loop containing nucleoside triphosphate hydrolases"/>
    <property type="match status" value="1"/>
</dbReference>
<protein>
    <recommendedName>
        <fullName evidence="10">NB-ARC domain-containing protein</fullName>
    </recommendedName>
</protein>
<keyword evidence="7" id="KW-0175">Coiled coil</keyword>
<keyword evidence="8" id="KW-0505">Motor protein</keyword>
<reference evidence="11 12" key="1">
    <citation type="submission" date="2014-04" db="EMBL/GenBank/DDBJ databases">
        <authorList>
            <consortium name="DOE Joint Genome Institute"/>
            <person name="Kuo A."/>
            <person name="Kohler A."/>
            <person name="Nagy L.G."/>
            <person name="Floudas D."/>
            <person name="Copeland A."/>
            <person name="Barry K.W."/>
            <person name="Cichocki N."/>
            <person name="Veneault-Fourrey C."/>
            <person name="LaButti K."/>
            <person name="Lindquist E.A."/>
            <person name="Lipzen A."/>
            <person name="Lundell T."/>
            <person name="Morin E."/>
            <person name="Murat C."/>
            <person name="Sun H."/>
            <person name="Tunlid A."/>
            <person name="Henrissat B."/>
            <person name="Grigoriev I.V."/>
            <person name="Hibbett D.S."/>
            <person name="Martin F."/>
            <person name="Nordberg H.P."/>
            <person name="Cantor M.N."/>
            <person name="Hua S.X."/>
        </authorList>
    </citation>
    <scope>NUCLEOTIDE SEQUENCE [LARGE SCALE GENOMIC DNA]</scope>
    <source>
        <strain evidence="11 12">LaAM-08-1</strain>
    </source>
</reference>
<evidence type="ECO:0000313" key="11">
    <source>
        <dbReference type="EMBL" id="KIK08108.1"/>
    </source>
</evidence>
<proteinExistence type="inferred from homology"/>
<dbReference type="OrthoDB" id="3259098at2759"/>
<dbReference type="GO" id="GO:0005874">
    <property type="term" value="C:microtubule"/>
    <property type="evidence" value="ECO:0007669"/>
    <property type="project" value="UniProtKB-KW"/>
</dbReference>
<feature type="domain" description="NB-ARC" evidence="10">
    <location>
        <begin position="88"/>
        <end position="230"/>
    </location>
</feature>
<dbReference type="GO" id="GO:0005871">
    <property type="term" value="C:kinesin complex"/>
    <property type="evidence" value="ECO:0007669"/>
    <property type="project" value="InterPro"/>
</dbReference>
<keyword evidence="6" id="KW-0802">TPR repeat</keyword>
<dbReference type="EMBL" id="KN838544">
    <property type="protein sequence ID" value="KIK08108.1"/>
    <property type="molecule type" value="Genomic_DNA"/>
</dbReference>
<keyword evidence="12" id="KW-1185">Reference proteome</keyword>
<dbReference type="AlphaFoldDB" id="A0A0C9YJ57"/>
<keyword evidence="5" id="KW-0677">Repeat</keyword>
<comment type="similarity">
    <text evidence="2">Belongs to the kinesin light chain family.</text>
</comment>
<dbReference type="GO" id="GO:0019894">
    <property type="term" value="F:kinesin binding"/>
    <property type="evidence" value="ECO:0007669"/>
    <property type="project" value="TreeGrafter"/>
</dbReference>
<accession>A0A0C9YJ57</accession>
<evidence type="ECO:0000259" key="10">
    <source>
        <dbReference type="Pfam" id="PF00931"/>
    </source>
</evidence>
<dbReference type="Pfam" id="PF13374">
    <property type="entry name" value="TPR_10"/>
    <property type="match status" value="6"/>
</dbReference>
<gene>
    <name evidence="11" type="ORF">K443DRAFT_665758</name>
</gene>
<evidence type="ECO:0000256" key="9">
    <source>
        <dbReference type="ARBA" id="ARBA00023212"/>
    </source>
</evidence>
<keyword evidence="3" id="KW-0963">Cytoplasm</keyword>
<dbReference type="Pfam" id="PF00931">
    <property type="entry name" value="NB-ARC"/>
    <property type="match status" value="1"/>
</dbReference>
<comment type="subcellular location">
    <subcellularLocation>
        <location evidence="1">Cytoplasm</location>
        <location evidence="1">Cytoskeleton</location>
    </subcellularLocation>
</comment>
<evidence type="ECO:0000256" key="6">
    <source>
        <dbReference type="ARBA" id="ARBA00022803"/>
    </source>
</evidence>
<keyword evidence="4" id="KW-0493">Microtubule</keyword>
<dbReference type="PANTHER" id="PTHR45783">
    <property type="entry name" value="KINESIN LIGHT CHAIN"/>
    <property type="match status" value="1"/>
</dbReference>
<dbReference type="GO" id="GO:0007018">
    <property type="term" value="P:microtubule-based movement"/>
    <property type="evidence" value="ECO:0007669"/>
    <property type="project" value="TreeGrafter"/>
</dbReference>
<dbReference type="InterPro" id="IPR002151">
    <property type="entry name" value="Kinesin_light"/>
</dbReference>
<evidence type="ECO:0000256" key="4">
    <source>
        <dbReference type="ARBA" id="ARBA00022701"/>
    </source>
</evidence>
<keyword evidence="9" id="KW-0206">Cytoskeleton</keyword>
<evidence type="ECO:0000256" key="2">
    <source>
        <dbReference type="ARBA" id="ARBA00009622"/>
    </source>
</evidence>